<keyword evidence="2" id="KW-1185">Reference proteome</keyword>
<proteinExistence type="predicted"/>
<dbReference type="AlphaFoldDB" id="A0A937RD97"/>
<comment type="caution">
    <text evidence="1">The sequence shown here is derived from an EMBL/GenBank/DDBJ whole genome shotgun (WGS) entry which is preliminary data.</text>
</comment>
<protein>
    <submittedName>
        <fullName evidence="1">Uncharacterized protein</fullName>
    </submittedName>
</protein>
<evidence type="ECO:0000313" key="2">
    <source>
        <dbReference type="Proteomes" id="UP000604475"/>
    </source>
</evidence>
<evidence type="ECO:0000313" key="1">
    <source>
        <dbReference type="EMBL" id="MBL7627777.1"/>
    </source>
</evidence>
<accession>A0A937RD97</accession>
<reference evidence="1" key="1">
    <citation type="submission" date="2020-12" db="EMBL/GenBank/DDBJ databases">
        <title>Genomic characterization of non-nitrogen-fixing Frankia strains.</title>
        <authorList>
            <person name="Carlos-Shanley C."/>
            <person name="Guerra T."/>
            <person name="Hahn D."/>
        </authorList>
    </citation>
    <scope>NUCLEOTIDE SEQUENCE</scope>
    <source>
        <strain evidence="1">CN6</strain>
    </source>
</reference>
<dbReference type="EMBL" id="JAEACQ010000163">
    <property type="protein sequence ID" value="MBL7627777.1"/>
    <property type="molecule type" value="Genomic_DNA"/>
</dbReference>
<dbReference type="Proteomes" id="UP000604475">
    <property type="component" value="Unassembled WGS sequence"/>
</dbReference>
<gene>
    <name evidence="1" type="ORF">I7412_11470</name>
</gene>
<sequence>MVREQVDYALAEIALARAAFRRAREDEGLGWPYRDTELDLLRRPRVAHALACELAGVERLRVWAQELYWLQEQNRGF</sequence>
<name>A0A937RD97_9ACTN</name>
<organism evidence="1 2">
    <name type="scientific">Frankia nepalensis</name>
    <dbReference type="NCBI Taxonomy" id="1836974"/>
    <lineage>
        <taxon>Bacteria</taxon>
        <taxon>Bacillati</taxon>
        <taxon>Actinomycetota</taxon>
        <taxon>Actinomycetes</taxon>
        <taxon>Frankiales</taxon>
        <taxon>Frankiaceae</taxon>
        <taxon>Frankia</taxon>
    </lineage>
</organism>